<reference evidence="3 4" key="2">
    <citation type="submission" date="2024-05" db="EMBL/GenBank/DDBJ databases">
        <authorList>
            <person name="Chen Y."/>
            <person name="Shah S."/>
            <person name="Dougan E. K."/>
            <person name="Thang M."/>
            <person name="Chan C."/>
        </authorList>
    </citation>
    <scope>NUCLEOTIDE SEQUENCE [LARGE SCALE GENOMIC DNA]</scope>
</reference>
<evidence type="ECO:0000313" key="4">
    <source>
        <dbReference type="Proteomes" id="UP001152797"/>
    </source>
</evidence>
<evidence type="ECO:0000256" key="1">
    <source>
        <dbReference type="SAM" id="MobiDB-lite"/>
    </source>
</evidence>
<comment type="caution">
    <text evidence="2">The sequence shown here is derived from an EMBL/GenBank/DDBJ whole genome shotgun (WGS) entry which is preliminary data.</text>
</comment>
<dbReference type="Proteomes" id="UP001152797">
    <property type="component" value="Unassembled WGS sequence"/>
</dbReference>
<feature type="region of interest" description="Disordered" evidence="1">
    <location>
        <begin position="576"/>
        <end position="608"/>
    </location>
</feature>
<reference evidence="2" key="1">
    <citation type="submission" date="2022-10" db="EMBL/GenBank/DDBJ databases">
        <authorList>
            <person name="Chen Y."/>
            <person name="Dougan E. K."/>
            <person name="Chan C."/>
            <person name="Rhodes N."/>
            <person name="Thang M."/>
        </authorList>
    </citation>
    <scope>NUCLEOTIDE SEQUENCE</scope>
</reference>
<sequence>MFSRAAGRLRSRAPIGALGALRAGPGSQPGYGLPARPPLASDVSVLTPPALFFQQVRHGPKDGRPGRREHHKFGAAERKGTYYYRFHKLIGKANWRKYIERYVAPRTIENRQRWIPTPFPTYTQGKHAHSWNWRLPKALAAATSSDEVLEAWILFRHKHPKRTFHFFKVLKRLVDVGGCEQTDWRLRFITSRLHRKHRKVMNLPRLAKYYAELRITDELEHVSRFLRKMLPRYTSHQLALTAHAFGIAKLQDKDMMSRIARLIAPQLNEVTPLELVRLAQALASTEVCHYTLLSQISAQVQVRVQQAGNAGNAASGEVIPGSCPDFAQLMDLGDAFAQLKFQDYSFFEMVSLQAQTLLLEGLPGPTPPTLAKLCQSMTRLKVHDIRLFEVILAHVGEHWYDYPATSLAQIGSALSPVMPRGEVEDLYRKMFNQIRQDRDTLTCRGVAAAACFMAEVDHKGQFVPGFFQALAQRLMGLKDETRECYDVARVTEIFSRRCPEDHALFSTLCRHLHRHLGFFEPVDFVRFTRGLAAAEYRDERVTHALPKWAQKRHKEFSPHDWDAFVTSLSKLGASDVRQSQLREMGPPVPSEPATFSGGQMAERAQSAS</sequence>
<accession>A0A9P1GA12</accession>
<evidence type="ECO:0000313" key="3">
    <source>
        <dbReference type="EMBL" id="CAL4790457.1"/>
    </source>
</evidence>
<name>A0A9P1GA12_9DINO</name>
<evidence type="ECO:0000313" key="2">
    <source>
        <dbReference type="EMBL" id="CAI4003145.1"/>
    </source>
</evidence>
<keyword evidence="4" id="KW-1185">Reference proteome</keyword>
<dbReference type="EMBL" id="CAMXCT030003223">
    <property type="protein sequence ID" value="CAL4790457.1"/>
    <property type="molecule type" value="Genomic_DNA"/>
</dbReference>
<protein>
    <submittedName>
        <fullName evidence="2">Uncharacterized protein</fullName>
    </submittedName>
</protein>
<proteinExistence type="predicted"/>
<dbReference type="AlphaFoldDB" id="A0A9P1GA12"/>
<gene>
    <name evidence="2" type="ORF">C1SCF055_LOCUS29036</name>
</gene>
<dbReference type="OrthoDB" id="432817at2759"/>
<organism evidence="2">
    <name type="scientific">Cladocopium goreaui</name>
    <dbReference type="NCBI Taxonomy" id="2562237"/>
    <lineage>
        <taxon>Eukaryota</taxon>
        <taxon>Sar</taxon>
        <taxon>Alveolata</taxon>
        <taxon>Dinophyceae</taxon>
        <taxon>Suessiales</taxon>
        <taxon>Symbiodiniaceae</taxon>
        <taxon>Cladocopium</taxon>
    </lineage>
</organism>
<dbReference type="EMBL" id="CAMXCT020003223">
    <property type="protein sequence ID" value="CAL1156520.1"/>
    <property type="molecule type" value="Genomic_DNA"/>
</dbReference>
<dbReference type="EMBL" id="CAMXCT010003223">
    <property type="protein sequence ID" value="CAI4003145.1"/>
    <property type="molecule type" value="Genomic_DNA"/>
</dbReference>